<keyword evidence="1" id="KW-0175">Coiled coil</keyword>
<dbReference type="EMBL" id="CP144695">
    <property type="protein sequence ID" value="WVZ06281.1"/>
    <property type="molecule type" value="Genomic_DNA"/>
</dbReference>
<proteinExistence type="predicted"/>
<sequence length="405" mass="46357">MLDAASGGSFILKTPEEALETLELMANNTGNMQFDRQNRKAGVLEVNTLDAILAQNKLLTQQITDLTQKMGIMQANIVNTRSPGCDFCGGMHQNGECQATYQDAQFNAVGQQQNQFSTNFNANWRPQQTRPWSNPIQSNLPRPPYQYQAQPNNQGNRMSLLESALEKLTMQTSTFVDQNSSFMNETRTNFKNQEASIRNLENQIGQLSRQLSERSPGTFPSDTIPNPREQCKAIQLRSGRVLESEKRSEMEREKKRRVDEIVEESAEKEIERKCEEKEEGEKNQESEKKMREYVPTIPFPQRLKKQEQAKQFARFLDVFKKLHINIPFAEALEQMPSYAKFMKDLLSKKRKLQEDETIMLTEECSAIIQQKLPPKLKDPGSFVIPCEIGNITVVKHCVTLDQVSI</sequence>
<dbReference type="PANTHER" id="PTHR33067:SF9">
    <property type="entry name" value="RNA-DIRECTED DNA POLYMERASE"/>
    <property type="match status" value="1"/>
</dbReference>
<evidence type="ECO:0000313" key="2">
    <source>
        <dbReference type="EMBL" id="WVZ06281.1"/>
    </source>
</evidence>
<evidence type="ECO:0000256" key="1">
    <source>
        <dbReference type="SAM" id="Coils"/>
    </source>
</evidence>
<dbReference type="PANTHER" id="PTHR33067">
    <property type="entry name" value="RNA-DIRECTED DNA POLYMERASE-RELATED"/>
    <property type="match status" value="1"/>
</dbReference>
<accession>A0AAQ3NB68</accession>
<feature type="coiled-coil region" evidence="1">
    <location>
        <begin position="258"/>
        <end position="287"/>
    </location>
</feature>
<name>A0AAQ3NB68_VIGMU</name>
<evidence type="ECO:0000313" key="3">
    <source>
        <dbReference type="Proteomes" id="UP001374535"/>
    </source>
</evidence>
<dbReference type="Proteomes" id="UP001374535">
    <property type="component" value="Chromosome 6"/>
</dbReference>
<feature type="coiled-coil region" evidence="1">
    <location>
        <begin position="183"/>
        <end position="210"/>
    </location>
</feature>
<reference evidence="2 3" key="1">
    <citation type="journal article" date="2023" name="Life. Sci Alliance">
        <title>Evolutionary insights into 3D genome organization and epigenetic landscape of Vigna mungo.</title>
        <authorList>
            <person name="Junaid A."/>
            <person name="Singh B."/>
            <person name="Bhatia S."/>
        </authorList>
    </citation>
    <scope>NUCLEOTIDE SEQUENCE [LARGE SCALE GENOMIC DNA]</scope>
    <source>
        <strain evidence="2">Urdbean</strain>
    </source>
</reference>
<gene>
    <name evidence="2" type="ORF">V8G54_019627</name>
</gene>
<organism evidence="2 3">
    <name type="scientific">Vigna mungo</name>
    <name type="common">Black gram</name>
    <name type="synonym">Phaseolus mungo</name>
    <dbReference type="NCBI Taxonomy" id="3915"/>
    <lineage>
        <taxon>Eukaryota</taxon>
        <taxon>Viridiplantae</taxon>
        <taxon>Streptophyta</taxon>
        <taxon>Embryophyta</taxon>
        <taxon>Tracheophyta</taxon>
        <taxon>Spermatophyta</taxon>
        <taxon>Magnoliopsida</taxon>
        <taxon>eudicotyledons</taxon>
        <taxon>Gunneridae</taxon>
        <taxon>Pentapetalae</taxon>
        <taxon>rosids</taxon>
        <taxon>fabids</taxon>
        <taxon>Fabales</taxon>
        <taxon>Fabaceae</taxon>
        <taxon>Papilionoideae</taxon>
        <taxon>50 kb inversion clade</taxon>
        <taxon>NPAAA clade</taxon>
        <taxon>indigoferoid/millettioid clade</taxon>
        <taxon>Phaseoleae</taxon>
        <taxon>Vigna</taxon>
    </lineage>
</organism>
<evidence type="ECO:0008006" key="4">
    <source>
        <dbReference type="Google" id="ProtNLM"/>
    </source>
</evidence>
<protein>
    <recommendedName>
        <fullName evidence="4">Retrotransposon gag protein</fullName>
    </recommendedName>
</protein>
<dbReference type="AlphaFoldDB" id="A0AAQ3NB68"/>
<keyword evidence="3" id="KW-1185">Reference proteome</keyword>